<comment type="caution">
    <text evidence="1">The sequence shown here is derived from an EMBL/GenBank/DDBJ whole genome shotgun (WGS) entry which is preliminary data.</text>
</comment>
<reference evidence="1" key="1">
    <citation type="submission" date="2019-08" db="EMBL/GenBank/DDBJ databases">
        <authorList>
            <person name="Kucharzyk K."/>
            <person name="Murdoch R.W."/>
            <person name="Higgins S."/>
            <person name="Loffler F."/>
        </authorList>
    </citation>
    <scope>NUCLEOTIDE SEQUENCE</scope>
</reference>
<accession>A0A644VJT8</accession>
<evidence type="ECO:0000313" key="1">
    <source>
        <dbReference type="EMBL" id="MPL91659.1"/>
    </source>
</evidence>
<proteinExistence type="predicted"/>
<dbReference type="EMBL" id="VSSQ01000336">
    <property type="protein sequence ID" value="MPL91659.1"/>
    <property type="molecule type" value="Genomic_DNA"/>
</dbReference>
<organism evidence="1">
    <name type="scientific">bioreactor metagenome</name>
    <dbReference type="NCBI Taxonomy" id="1076179"/>
    <lineage>
        <taxon>unclassified sequences</taxon>
        <taxon>metagenomes</taxon>
        <taxon>ecological metagenomes</taxon>
    </lineage>
</organism>
<name>A0A644VJT8_9ZZZZ</name>
<gene>
    <name evidence="1" type="ORF">SDC9_37735</name>
</gene>
<sequence length="108" mass="12538">MEKVNKKEIRLTYYLNNEEDRKIYEELSLHTQPGRVVKDIVSKALKQNSNTNTDVNLETLKLLEKLTDKIENLKIETVLAKTSNKEDEDIQEIELTADVDADDIDIDF</sequence>
<protein>
    <submittedName>
        <fullName evidence="1">Uncharacterized protein</fullName>
    </submittedName>
</protein>
<dbReference type="AlphaFoldDB" id="A0A644VJT8"/>